<keyword evidence="2" id="KW-1185">Reference proteome</keyword>
<sequence length="68" mass="7746">MLEHSNRSRDFEEINFIGGGAFSDVYSRHAREEVAVLSRLDHPNVVRYYTCWIETGCLPPSSSVSSLR</sequence>
<accession>A0A183S858</accession>
<name>A0A183S858_SCHSO</name>
<dbReference type="InterPro" id="IPR011009">
    <property type="entry name" value="Kinase-like_dom_sf"/>
</dbReference>
<evidence type="ECO:0000313" key="1">
    <source>
        <dbReference type="EMBL" id="VDL85550.1"/>
    </source>
</evidence>
<dbReference type="Gene3D" id="3.30.200.20">
    <property type="entry name" value="Phosphorylase Kinase, domain 1"/>
    <property type="match status" value="1"/>
</dbReference>
<dbReference type="OrthoDB" id="1405469at2759"/>
<dbReference type="AlphaFoldDB" id="A0A183S858"/>
<protein>
    <submittedName>
        <fullName evidence="3">Protein kinase domain-containing protein</fullName>
    </submittedName>
</protein>
<gene>
    <name evidence="1" type="ORF">SSLN_LOCUS406</name>
</gene>
<reference evidence="1 2" key="2">
    <citation type="submission" date="2018-11" db="EMBL/GenBank/DDBJ databases">
        <authorList>
            <consortium name="Pathogen Informatics"/>
        </authorList>
    </citation>
    <scope>NUCLEOTIDE SEQUENCE [LARGE SCALE GENOMIC DNA]</scope>
    <source>
        <strain evidence="1 2">NST_G2</strain>
    </source>
</reference>
<evidence type="ECO:0000313" key="2">
    <source>
        <dbReference type="Proteomes" id="UP000275846"/>
    </source>
</evidence>
<proteinExistence type="predicted"/>
<organism evidence="3">
    <name type="scientific">Schistocephalus solidus</name>
    <name type="common">Tapeworm</name>
    <dbReference type="NCBI Taxonomy" id="70667"/>
    <lineage>
        <taxon>Eukaryota</taxon>
        <taxon>Metazoa</taxon>
        <taxon>Spiralia</taxon>
        <taxon>Lophotrochozoa</taxon>
        <taxon>Platyhelminthes</taxon>
        <taxon>Cestoda</taxon>
        <taxon>Eucestoda</taxon>
        <taxon>Diphyllobothriidea</taxon>
        <taxon>Diphyllobothriidae</taxon>
        <taxon>Schistocephalus</taxon>
    </lineage>
</organism>
<dbReference type="SUPFAM" id="SSF56112">
    <property type="entry name" value="Protein kinase-like (PK-like)"/>
    <property type="match status" value="1"/>
</dbReference>
<evidence type="ECO:0000313" key="3">
    <source>
        <dbReference type="WBParaSite" id="SSLN_0000042501-mRNA-1"/>
    </source>
</evidence>
<dbReference type="Proteomes" id="UP000275846">
    <property type="component" value="Unassembled WGS sequence"/>
</dbReference>
<dbReference type="EMBL" id="UYSU01000276">
    <property type="protein sequence ID" value="VDL85550.1"/>
    <property type="molecule type" value="Genomic_DNA"/>
</dbReference>
<reference evidence="3" key="1">
    <citation type="submission" date="2016-06" db="UniProtKB">
        <authorList>
            <consortium name="WormBaseParasite"/>
        </authorList>
    </citation>
    <scope>IDENTIFICATION</scope>
</reference>
<dbReference type="WBParaSite" id="SSLN_0000042501-mRNA-1">
    <property type="protein sequence ID" value="SSLN_0000042501-mRNA-1"/>
    <property type="gene ID" value="SSLN_0000042501"/>
</dbReference>